<feature type="domain" description="Thioesterase" evidence="2">
    <location>
        <begin position="106"/>
        <end position="216"/>
    </location>
</feature>
<evidence type="ECO:0000313" key="4">
    <source>
        <dbReference type="Proteomes" id="UP000664521"/>
    </source>
</evidence>
<feature type="region of interest" description="Disordered" evidence="1">
    <location>
        <begin position="39"/>
        <end position="73"/>
    </location>
</feature>
<evidence type="ECO:0000256" key="1">
    <source>
        <dbReference type="SAM" id="MobiDB-lite"/>
    </source>
</evidence>
<proteinExistence type="predicted"/>
<dbReference type="SUPFAM" id="SSF53474">
    <property type="entry name" value="alpha/beta-Hydrolases"/>
    <property type="match status" value="1"/>
</dbReference>
<dbReference type="EMBL" id="CAJPDS010000091">
    <property type="protein sequence ID" value="CAF9936403.1"/>
    <property type="molecule type" value="Genomic_DNA"/>
</dbReference>
<keyword evidence="4" id="KW-1185">Reference proteome</keyword>
<sequence>MSLTITGWVREEIDLDIPTSFFVDHSSINEAKLAIPTLRDTSSSNATPHSYTENNTPGMTETAPSTPNADEESLARSIVEIGVKRIDAPHATSILLLGNSKTSSKTLFLSPDGSGSATSYALLPGISSDVCIYALNYPFLKTPAEYTNSIDGVSSQYIPEIQRRKPQGPYYLGGRSAGGIIAYQVAYRLLPNKRAKRRNASFLSTCPAPSAWSHSRSSLLRFIDSLGLLGTQRSPLAWLIPHFEASITNLTAFTPRSMDPLEAPMNPDHLGTRWVEQGA</sequence>
<protein>
    <recommendedName>
        <fullName evidence="2">Thioesterase domain-containing protein</fullName>
    </recommendedName>
</protein>
<dbReference type="Proteomes" id="UP000664521">
    <property type="component" value="Unassembled WGS sequence"/>
</dbReference>
<gene>
    <name evidence="3" type="ORF">HETSPECPRED_010325</name>
</gene>
<dbReference type="OrthoDB" id="10253869at2759"/>
<dbReference type="Pfam" id="PF00975">
    <property type="entry name" value="Thioesterase"/>
    <property type="match status" value="1"/>
</dbReference>
<evidence type="ECO:0000313" key="3">
    <source>
        <dbReference type="EMBL" id="CAF9936403.1"/>
    </source>
</evidence>
<dbReference type="AlphaFoldDB" id="A0A8H3GB18"/>
<dbReference type="InterPro" id="IPR029058">
    <property type="entry name" value="AB_hydrolase_fold"/>
</dbReference>
<evidence type="ECO:0000259" key="2">
    <source>
        <dbReference type="Pfam" id="PF00975"/>
    </source>
</evidence>
<name>A0A8H3GB18_9LECA</name>
<dbReference type="Gene3D" id="3.40.50.1820">
    <property type="entry name" value="alpha/beta hydrolase"/>
    <property type="match status" value="1"/>
</dbReference>
<accession>A0A8H3GB18</accession>
<feature type="compositionally biased region" description="Polar residues" evidence="1">
    <location>
        <begin position="39"/>
        <end position="68"/>
    </location>
</feature>
<organism evidence="3 4">
    <name type="scientific">Heterodermia speciosa</name>
    <dbReference type="NCBI Taxonomy" id="116794"/>
    <lineage>
        <taxon>Eukaryota</taxon>
        <taxon>Fungi</taxon>
        <taxon>Dikarya</taxon>
        <taxon>Ascomycota</taxon>
        <taxon>Pezizomycotina</taxon>
        <taxon>Lecanoromycetes</taxon>
        <taxon>OSLEUM clade</taxon>
        <taxon>Lecanoromycetidae</taxon>
        <taxon>Caliciales</taxon>
        <taxon>Physciaceae</taxon>
        <taxon>Heterodermia</taxon>
    </lineage>
</organism>
<reference evidence="3" key="1">
    <citation type="submission" date="2021-03" db="EMBL/GenBank/DDBJ databases">
        <authorList>
            <person name="Tagirdzhanova G."/>
        </authorList>
    </citation>
    <scope>NUCLEOTIDE SEQUENCE</scope>
</reference>
<dbReference type="InterPro" id="IPR001031">
    <property type="entry name" value="Thioesterase"/>
</dbReference>
<comment type="caution">
    <text evidence="3">The sequence shown here is derived from an EMBL/GenBank/DDBJ whole genome shotgun (WGS) entry which is preliminary data.</text>
</comment>